<proteinExistence type="predicted"/>
<accession>A0A0N5AHV6</accession>
<dbReference type="Proteomes" id="UP000046393">
    <property type="component" value="Unplaced"/>
</dbReference>
<keyword evidence="1" id="KW-1185">Reference proteome</keyword>
<reference evidence="2" key="1">
    <citation type="submission" date="2017-02" db="UniProtKB">
        <authorList>
            <consortium name="WormBaseParasite"/>
        </authorList>
    </citation>
    <scope>IDENTIFICATION</scope>
</reference>
<dbReference type="WBParaSite" id="SMUV_0000397301-mRNA-1">
    <property type="protein sequence ID" value="SMUV_0000397301-mRNA-1"/>
    <property type="gene ID" value="SMUV_0000397301"/>
</dbReference>
<name>A0A0N5AHV6_9BILA</name>
<dbReference type="AlphaFoldDB" id="A0A0N5AHV6"/>
<evidence type="ECO:0000313" key="1">
    <source>
        <dbReference type="Proteomes" id="UP000046393"/>
    </source>
</evidence>
<protein>
    <submittedName>
        <fullName evidence="2">Saposin B-type domain-containing protein</fullName>
    </submittedName>
</protein>
<sequence>MAYKLVSEERRRQAEVLLNLKAMKPSKRYRSQRFLAETTSVCPEPNKTMEFTPAPAIRMRQNDADNLAYENVGSNSEKNKLQVPSMFYSHPDYDPYVMWINKMHKHLESEDEACNTKFAGLNRVTNNQFWSFVSVYLTNYASSLCPLCDGIMSKIEQTVLRLNPITHTEEERYMMRRILARMPQARGICSSLLPSCHKNYRMKALIQNGTADCLKCPLCTAGLKLLQHRFLLSEQTVQDVLEWLQANVFHNICAELCIECLPPTVGEDGPCVFFPNGSDYNKCMDFTKDLYNFVVDAARNILKPEYFCSVELEWCELNESPNIMNCLLEMCHDGLPVHIADSVCKLIPADLKLAQKYLNTKPKSTK</sequence>
<evidence type="ECO:0000313" key="2">
    <source>
        <dbReference type="WBParaSite" id="SMUV_0000397301-mRNA-1"/>
    </source>
</evidence>
<organism evidence="1 2">
    <name type="scientific">Syphacia muris</name>
    <dbReference type="NCBI Taxonomy" id="451379"/>
    <lineage>
        <taxon>Eukaryota</taxon>
        <taxon>Metazoa</taxon>
        <taxon>Ecdysozoa</taxon>
        <taxon>Nematoda</taxon>
        <taxon>Chromadorea</taxon>
        <taxon>Rhabditida</taxon>
        <taxon>Spirurina</taxon>
        <taxon>Oxyuridomorpha</taxon>
        <taxon>Oxyuroidea</taxon>
        <taxon>Oxyuridae</taxon>
        <taxon>Syphacia</taxon>
    </lineage>
</organism>